<reference evidence="3" key="3">
    <citation type="submission" date="2024-02" db="EMBL/GenBank/DDBJ databases">
        <title>Comparative genomics of Cryptococcus and Kwoniella reveals pathogenesis evolution and contrasting modes of karyotype evolution via chromosome fusion or intercentromeric recombination.</title>
        <authorList>
            <person name="Coelho M.A."/>
            <person name="David-Palma M."/>
            <person name="Shea T."/>
            <person name="Bowers K."/>
            <person name="McGinley-Smith S."/>
            <person name="Mohammad A.W."/>
            <person name="Gnirke A."/>
            <person name="Yurkov A.M."/>
            <person name="Nowrousian M."/>
            <person name="Sun S."/>
            <person name="Cuomo C.A."/>
            <person name="Heitman J."/>
        </authorList>
    </citation>
    <scope>NUCLEOTIDE SEQUENCE</scope>
    <source>
        <strain evidence="3">CBS 10117</strain>
    </source>
</reference>
<dbReference type="EMBL" id="CP144530">
    <property type="protein sequence ID" value="WWC58018.1"/>
    <property type="molecule type" value="Genomic_DNA"/>
</dbReference>
<dbReference type="KEGG" id="kdj:28964253"/>
<protein>
    <submittedName>
        <fullName evidence="2">Uncharacterized protein</fullName>
    </submittedName>
</protein>
<feature type="region of interest" description="Disordered" evidence="1">
    <location>
        <begin position="33"/>
        <end position="62"/>
    </location>
</feature>
<reference evidence="2" key="1">
    <citation type="submission" date="2013-07" db="EMBL/GenBank/DDBJ databases">
        <title>The Genome Sequence of Cryptococcus dejecticola CBS10117.</title>
        <authorList>
            <consortium name="The Broad Institute Genome Sequencing Platform"/>
            <person name="Cuomo C."/>
            <person name="Litvintseva A."/>
            <person name="Chen Y."/>
            <person name="Heitman J."/>
            <person name="Sun S."/>
            <person name="Springer D."/>
            <person name="Dromer F."/>
            <person name="Young S.K."/>
            <person name="Zeng Q."/>
            <person name="Gargeya S."/>
            <person name="Fitzgerald M."/>
            <person name="Abouelleil A."/>
            <person name="Alvarado L."/>
            <person name="Berlin A.M."/>
            <person name="Chapman S.B."/>
            <person name="Dewar J."/>
            <person name="Goldberg J."/>
            <person name="Griggs A."/>
            <person name="Gujja S."/>
            <person name="Hansen M."/>
            <person name="Howarth C."/>
            <person name="Imamovic A."/>
            <person name="Larimer J."/>
            <person name="McCowan C."/>
            <person name="Murphy C."/>
            <person name="Pearson M."/>
            <person name="Priest M."/>
            <person name="Roberts A."/>
            <person name="Saif S."/>
            <person name="Shea T."/>
            <person name="Sykes S."/>
            <person name="Wortman J."/>
            <person name="Nusbaum C."/>
            <person name="Birren B."/>
        </authorList>
    </citation>
    <scope>NUCLEOTIDE SEQUENCE [LARGE SCALE GENOMIC DNA]</scope>
    <source>
        <strain evidence="2">CBS 10117</strain>
    </source>
</reference>
<evidence type="ECO:0000313" key="3">
    <source>
        <dbReference type="EMBL" id="WWC58018.1"/>
    </source>
</evidence>
<evidence type="ECO:0000313" key="4">
    <source>
        <dbReference type="Proteomes" id="UP000078595"/>
    </source>
</evidence>
<gene>
    <name evidence="2" type="ORF">I303_00554</name>
    <name evidence="3" type="ORF">I303_100553</name>
</gene>
<dbReference type="GeneID" id="28964253"/>
<accession>A0A1A6AF85</accession>
<feature type="compositionally biased region" description="Polar residues" evidence="1">
    <location>
        <begin position="42"/>
        <end position="55"/>
    </location>
</feature>
<keyword evidence="4" id="KW-1185">Reference proteome</keyword>
<evidence type="ECO:0000256" key="1">
    <source>
        <dbReference type="SAM" id="MobiDB-lite"/>
    </source>
</evidence>
<sequence>MSSGFSQDINYIVATGFVNNQVGQGFQVEFTRDESNGPWKCTQDTRIGTPSSQGSLPDDREFTHSSCEEPLGDLSTPSYMKYKWRGHKAKEIEGGQISYEGHYHFERKKWKQVNRQGGPIDDDGASMIAHDPTYGPYDQWYNAYQSNGGTRYTTRTLRLNEYSQAGTGASKTQ</sequence>
<name>A0A1A6AF85_9TREE</name>
<dbReference type="VEuPathDB" id="FungiDB:I303_00554"/>
<evidence type="ECO:0000313" key="2">
    <source>
        <dbReference type="EMBL" id="OBR88737.1"/>
    </source>
</evidence>
<dbReference type="Proteomes" id="UP000078595">
    <property type="component" value="Chromosome 1"/>
</dbReference>
<reference evidence="3" key="2">
    <citation type="submission" date="2013-07" db="EMBL/GenBank/DDBJ databases">
        <authorList>
            <consortium name="The Broad Institute Genome Sequencing Platform"/>
            <person name="Cuomo C."/>
            <person name="Litvintseva A."/>
            <person name="Chen Y."/>
            <person name="Heitman J."/>
            <person name="Sun S."/>
            <person name="Springer D."/>
            <person name="Dromer F."/>
            <person name="Young S.K."/>
            <person name="Zeng Q."/>
            <person name="Gargeya S."/>
            <person name="Fitzgerald M."/>
            <person name="Abouelleil A."/>
            <person name="Alvarado L."/>
            <person name="Berlin A.M."/>
            <person name="Chapman S.B."/>
            <person name="Dewar J."/>
            <person name="Goldberg J."/>
            <person name="Griggs A."/>
            <person name="Gujja S."/>
            <person name="Hansen M."/>
            <person name="Howarth C."/>
            <person name="Imamovic A."/>
            <person name="Larimer J."/>
            <person name="McCowan C."/>
            <person name="Murphy C."/>
            <person name="Pearson M."/>
            <person name="Priest M."/>
            <person name="Roberts A."/>
            <person name="Saif S."/>
            <person name="Shea T."/>
            <person name="Sykes S."/>
            <person name="Wortman J."/>
            <person name="Nusbaum C."/>
            <person name="Birren B."/>
        </authorList>
    </citation>
    <scope>NUCLEOTIDE SEQUENCE</scope>
    <source>
        <strain evidence="3">CBS 10117</strain>
    </source>
</reference>
<organism evidence="2">
    <name type="scientific">Kwoniella dejecticola CBS 10117</name>
    <dbReference type="NCBI Taxonomy" id="1296121"/>
    <lineage>
        <taxon>Eukaryota</taxon>
        <taxon>Fungi</taxon>
        <taxon>Dikarya</taxon>
        <taxon>Basidiomycota</taxon>
        <taxon>Agaricomycotina</taxon>
        <taxon>Tremellomycetes</taxon>
        <taxon>Tremellales</taxon>
        <taxon>Cryptococcaceae</taxon>
        <taxon>Kwoniella</taxon>
    </lineage>
</organism>
<dbReference type="EMBL" id="KI894027">
    <property type="protein sequence ID" value="OBR88737.1"/>
    <property type="molecule type" value="Genomic_DNA"/>
</dbReference>
<proteinExistence type="predicted"/>
<dbReference type="AlphaFoldDB" id="A0A1A6AF85"/>
<dbReference type="RefSeq" id="XP_018266579.1">
    <property type="nucleotide sequence ID" value="XM_018403925.1"/>
</dbReference>